<evidence type="ECO:0000313" key="2">
    <source>
        <dbReference type="Proteomes" id="UP001193734"/>
    </source>
</evidence>
<dbReference type="Pfam" id="PF07927">
    <property type="entry name" value="HicA_toxin"/>
    <property type="match status" value="1"/>
</dbReference>
<comment type="caution">
    <text evidence="1">The sequence shown here is derived from an EMBL/GenBank/DDBJ whole genome shotgun (WGS) entry which is preliminary data.</text>
</comment>
<organism evidence="1 2">
    <name type="scientific">Xylanibacter rodentium</name>
    <dbReference type="NCBI Taxonomy" id="2736289"/>
    <lineage>
        <taxon>Bacteria</taxon>
        <taxon>Pseudomonadati</taxon>
        <taxon>Bacteroidota</taxon>
        <taxon>Bacteroidia</taxon>
        <taxon>Bacteroidales</taxon>
        <taxon>Prevotellaceae</taxon>
        <taxon>Xylanibacter</taxon>
    </lineage>
</organism>
<sequence length="83" mass="9754">MGTKEKLIERFKRQPNDFYWDELVRLFSILGYETDNKGKTSGSRIIFIKGKSSYMAHKPHPGSIVKKYVMKQVLDFLTKNKQI</sequence>
<name>A0ABX2AZZ8_9BACT</name>
<reference evidence="1 2" key="1">
    <citation type="submission" date="2020-05" db="EMBL/GenBank/DDBJ databases">
        <title>Distinct polysaccharide utilization as determinants for interspecies competition between intestinal Prevotella spp.</title>
        <authorList>
            <person name="Galvez E.J.C."/>
            <person name="Iljazovic A."/>
            <person name="Strowig T."/>
        </authorList>
    </citation>
    <scope>NUCLEOTIDE SEQUENCE [LARGE SCALE GENOMIC DNA]</scope>
    <source>
        <strain evidence="1 2">PROD</strain>
    </source>
</reference>
<protein>
    <submittedName>
        <fullName evidence="1">Type II toxin-antitoxin system HicA family toxin</fullName>
    </submittedName>
</protein>
<dbReference type="RefSeq" id="WP_172178684.1">
    <property type="nucleotide sequence ID" value="NZ_CASGIA010000042.1"/>
</dbReference>
<dbReference type="EMBL" id="JABKKE010000034">
    <property type="protein sequence ID" value="NPE15275.1"/>
    <property type="molecule type" value="Genomic_DNA"/>
</dbReference>
<dbReference type="GeneID" id="82158738"/>
<dbReference type="Proteomes" id="UP001193734">
    <property type="component" value="Unassembled WGS sequence"/>
</dbReference>
<dbReference type="InterPro" id="IPR012933">
    <property type="entry name" value="HicA_mRNA_interferase"/>
</dbReference>
<keyword evidence="2" id="KW-1185">Reference proteome</keyword>
<evidence type="ECO:0000313" key="1">
    <source>
        <dbReference type="EMBL" id="NPE15275.1"/>
    </source>
</evidence>
<proteinExistence type="predicted"/>
<accession>A0ABX2AZZ8</accession>
<gene>
    <name evidence="1" type="ORF">HPS55_13260</name>
</gene>